<sequence length="558" mass="61594">MTASSRIFAEADVSASHSLMPKSGVLRRRVYLGVAAGAVFAFISASLVGAYSAKLEARNKIVQLVARANDAMQLLDREVEASRALLLGLASSPSLLDGDIREFHAQMKRTQVPTGSHLVLSDVERQIANSNTRFGADLPSLTVYKPQPDFYEKLRSAGFYVSGIIYGPVAQIRAATVSVSILDDSSDIEYILTSSLTVDRLDKIMSQLAQISGLDVIVVDHDDNILFGDDNLLDSIGIDGLNFELSADGYFGRFKYISDNDGEYFGVANVPSSVSMWNTYAIMPRDMIDGSFYKFLNLIFFSFLFFSIFCFFIYRLLKRGIENPIEDMETIVQTSQKSIDALRTGITDVRQEEHRRIAQELHDTTAQHLVAADLYLGVLERNVPSRTGGDEVVRELQVLVKRALRELRSFSFLLRPMLDSAGDMREVLKDLCEGYCERAELDCSMEIDASIGRLSPEFQAGVLKVVREALTNIHRHAAAHRVAMSFRRHVDCLYLQISDDGRGGISFPSGGSSARVGLGVVGMEQSVRSLNGTLAISDTKTGTLISVWFPFPDSAVRA</sequence>
<evidence type="ECO:0000313" key="8">
    <source>
        <dbReference type="Proteomes" id="UP001185659"/>
    </source>
</evidence>
<dbReference type="Gene3D" id="1.20.5.1930">
    <property type="match status" value="1"/>
</dbReference>
<dbReference type="Pfam" id="PF02518">
    <property type="entry name" value="HATPase_c"/>
    <property type="match status" value="1"/>
</dbReference>
<keyword evidence="1" id="KW-0808">Transferase</keyword>
<dbReference type="InterPro" id="IPR050482">
    <property type="entry name" value="Sensor_HK_TwoCompSys"/>
</dbReference>
<dbReference type="InterPro" id="IPR036890">
    <property type="entry name" value="HATPase_C_sf"/>
</dbReference>
<protein>
    <submittedName>
        <fullName evidence="7">Histidine kinase</fullName>
    </submittedName>
</protein>
<dbReference type="PANTHER" id="PTHR24421">
    <property type="entry name" value="NITRATE/NITRITE SENSOR PROTEIN NARX-RELATED"/>
    <property type="match status" value="1"/>
</dbReference>
<evidence type="ECO:0000313" key="7">
    <source>
        <dbReference type="EMBL" id="MDV6224856.1"/>
    </source>
</evidence>
<dbReference type="CDD" id="cd16917">
    <property type="entry name" value="HATPase_UhpB-NarQ-NarX-like"/>
    <property type="match status" value="1"/>
</dbReference>
<evidence type="ECO:0000256" key="4">
    <source>
        <dbReference type="SAM" id="Phobius"/>
    </source>
</evidence>
<feature type="transmembrane region" description="Helical" evidence="4">
    <location>
        <begin position="295"/>
        <end position="317"/>
    </location>
</feature>
<evidence type="ECO:0000259" key="5">
    <source>
        <dbReference type="Pfam" id="PF02518"/>
    </source>
</evidence>
<keyword evidence="4" id="KW-1133">Transmembrane helix</keyword>
<dbReference type="EMBL" id="JAWLIP010000001">
    <property type="protein sequence ID" value="MDV6224856.1"/>
    <property type="molecule type" value="Genomic_DNA"/>
</dbReference>
<dbReference type="SUPFAM" id="SSF55874">
    <property type="entry name" value="ATPase domain of HSP90 chaperone/DNA topoisomerase II/histidine kinase"/>
    <property type="match status" value="1"/>
</dbReference>
<evidence type="ECO:0000259" key="6">
    <source>
        <dbReference type="Pfam" id="PF07730"/>
    </source>
</evidence>
<dbReference type="InterPro" id="IPR011712">
    <property type="entry name" value="Sig_transdc_His_kin_sub3_dim/P"/>
</dbReference>
<dbReference type="PANTHER" id="PTHR24421:SF58">
    <property type="entry name" value="SIGNAL TRANSDUCTION HISTIDINE-PROTEIN KINASE_PHOSPHATASE UHPB"/>
    <property type="match status" value="1"/>
</dbReference>
<keyword evidence="3" id="KW-0902">Two-component regulatory system</keyword>
<evidence type="ECO:0000256" key="3">
    <source>
        <dbReference type="ARBA" id="ARBA00023012"/>
    </source>
</evidence>
<dbReference type="RefSeq" id="WP_317560180.1">
    <property type="nucleotide sequence ID" value="NZ_JAWLIP010000001.1"/>
</dbReference>
<dbReference type="GO" id="GO:0016301">
    <property type="term" value="F:kinase activity"/>
    <property type="evidence" value="ECO:0007669"/>
    <property type="project" value="UniProtKB-KW"/>
</dbReference>
<dbReference type="Pfam" id="PF07730">
    <property type="entry name" value="HisKA_3"/>
    <property type="match status" value="1"/>
</dbReference>
<organism evidence="7 8">
    <name type="scientific">Nitratireductor aquimarinus</name>
    <dbReference type="NCBI Taxonomy" id="889300"/>
    <lineage>
        <taxon>Bacteria</taxon>
        <taxon>Pseudomonadati</taxon>
        <taxon>Pseudomonadota</taxon>
        <taxon>Alphaproteobacteria</taxon>
        <taxon>Hyphomicrobiales</taxon>
        <taxon>Phyllobacteriaceae</taxon>
        <taxon>Nitratireductor</taxon>
    </lineage>
</organism>
<evidence type="ECO:0000256" key="1">
    <source>
        <dbReference type="ARBA" id="ARBA00022679"/>
    </source>
</evidence>
<proteinExistence type="predicted"/>
<evidence type="ECO:0000256" key="2">
    <source>
        <dbReference type="ARBA" id="ARBA00022777"/>
    </source>
</evidence>
<dbReference type="InterPro" id="IPR003594">
    <property type="entry name" value="HATPase_dom"/>
</dbReference>
<name>A0ABU4AFG5_9HYPH</name>
<feature type="domain" description="Histidine kinase/HSP90-like ATPase" evidence="5">
    <location>
        <begin position="462"/>
        <end position="552"/>
    </location>
</feature>
<keyword evidence="2 7" id="KW-0418">Kinase</keyword>
<dbReference type="Gene3D" id="3.30.565.10">
    <property type="entry name" value="Histidine kinase-like ATPase, C-terminal domain"/>
    <property type="match status" value="1"/>
</dbReference>
<reference evidence="7 8" key="1">
    <citation type="submission" date="2023-10" db="EMBL/GenBank/DDBJ databases">
        <authorList>
            <person name="Venkata Ramana C."/>
            <person name="Sasikala C."/>
            <person name="Dhurka M."/>
        </authorList>
    </citation>
    <scope>NUCLEOTIDE SEQUENCE [LARGE SCALE GENOMIC DNA]</scope>
    <source>
        <strain evidence="7 8">KCTC 32151</strain>
    </source>
</reference>
<comment type="caution">
    <text evidence="7">The sequence shown here is derived from an EMBL/GenBank/DDBJ whole genome shotgun (WGS) entry which is preliminary data.</text>
</comment>
<keyword evidence="4" id="KW-0812">Transmembrane</keyword>
<dbReference type="Proteomes" id="UP001185659">
    <property type="component" value="Unassembled WGS sequence"/>
</dbReference>
<gene>
    <name evidence="7" type="ORF">R2G56_01030</name>
</gene>
<keyword evidence="8" id="KW-1185">Reference proteome</keyword>
<feature type="domain" description="Signal transduction histidine kinase subgroup 3 dimerisation and phosphoacceptor" evidence="6">
    <location>
        <begin position="353"/>
        <end position="417"/>
    </location>
</feature>
<feature type="transmembrane region" description="Helical" evidence="4">
    <location>
        <begin position="30"/>
        <end position="51"/>
    </location>
</feature>
<accession>A0ABU4AFG5</accession>
<keyword evidence="4" id="KW-0472">Membrane</keyword>